<dbReference type="InterPro" id="IPR056250">
    <property type="entry name" value="AEP-like"/>
</dbReference>
<organism evidence="1 2">
    <name type="scientific">Candidatus Nealsonbacteria bacterium RBG_13_42_11</name>
    <dbReference type="NCBI Taxonomy" id="1801663"/>
    <lineage>
        <taxon>Bacteria</taxon>
        <taxon>Candidatus Nealsoniibacteriota</taxon>
    </lineage>
</organism>
<protein>
    <submittedName>
        <fullName evidence="1">Uncharacterized protein</fullName>
    </submittedName>
</protein>
<dbReference type="EMBL" id="MHLY01000009">
    <property type="protein sequence ID" value="OGZ18626.1"/>
    <property type="molecule type" value="Genomic_DNA"/>
</dbReference>
<evidence type="ECO:0000313" key="2">
    <source>
        <dbReference type="Proteomes" id="UP000176755"/>
    </source>
</evidence>
<dbReference type="STRING" id="1801663.A2175_02655"/>
<accession>A0A1G2DYG3</accession>
<proteinExistence type="predicted"/>
<name>A0A1G2DYG3_9BACT</name>
<comment type="caution">
    <text evidence="1">The sequence shown here is derived from an EMBL/GenBank/DDBJ whole genome shotgun (WGS) entry which is preliminary data.</text>
</comment>
<sequence>MDALTVITEIMKVNPRIESLNFISYKPTPHDDLEKKIKKEFVSMEKRLFHDPDKTDKAKVQLERDGLTISKLQEIIGRLGVGFVLAILSNVEIDGKTFHIPMMDFDCQNSEESIKEIKQFLHKAGQKEGVILFSGMSFHYYGSRLLDEKGLLNFLGDCLLSGLTGQRYIGHRLKEQRLIMRISSCPLRPRVPFVVSIIGAAH</sequence>
<gene>
    <name evidence="1" type="ORF">A2175_02655</name>
</gene>
<evidence type="ECO:0000313" key="1">
    <source>
        <dbReference type="EMBL" id="OGZ18626.1"/>
    </source>
</evidence>
<dbReference type="Proteomes" id="UP000176755">
    <property type="component" value="Unassembled WGS sequence"/>
</dbReference>
<dbReference type="Pfam" id="PF24387">
    <property type="entry name" value="AEP-like"/>
    <property type="match status" value="1"/>
</dbReference>
<dbReference type="AlphaFoldDB" id="A0A1G2DYG3"/>
<reference evidence="1 2" key="1">
    <citation type="journal article" date="2016" name="Nat. Commun.">
        <title>Thousands of microbial genomes shed light on interconnected biogeochemical processes in an aquifer system.</title>
        <authorList>
            <person name="Anantharaman K."/>
            <person name="Brown C.T."/>
            <person name="Hug L.A."/>
            <person name="Sharon I."/>
            <person name="Castelle C.J."/>
            <person name="Probst A.J."/>
            <person name="Thomas B.C."/>
            <person name="Singh A."/>
            <person name="Wilkins M.J."/>
            <person name="Karaoz U."/>
            <person name="Brodie E.L."/>
            <person name="Williams K.H."/>
            <person name="Hubbard S.S."/>
            <person name="Banfield J.F."/>
        </authorList>
    </citation>
    <scope>NUCLEOTIDE SEQUENCE [LARGE SCALE GENOMIC DNA]</scope>
</reference>